<evidence type="ECO:0000313" key="1">
    <source>
        <dbReference type="EMBL" id="OGG01274.1"/>
    </source>
</evidence>
<evidence type="ECO:0000313" key="2">
    <source>
        <dbReference type="Proteomes" id="UP000179129"/>
    </source>
</evidence>
<gene>
    <name evidence="1" type="ORF">A3F83_06065</name>
</gene>
<dbReference type="AlphaFoldDB" id="A0A1F5YMD9"/>
<dbReference type="Proteomes" id="UP000179129">
    <property type="component" value="Unassembled WGS sequence"/>
</dbReference>
<dbReference type="EMBL" id="MFIX01000213">
    <property type="protein sequence ID" value="OGG01274.1"/>
    <property type="molecule type" value="Genomic_DNA"/>
</dbReference>
<comment type="caution">
    <text evidence="1">The sequence shown here is derived from an EMBL/GenBank/DDBJ whole genome shotgun (WGS) entry which is preliminary data.</text>
</comment>
<protein>
    <submittedName>
        <fullName evidence="1">Uncharacterized protein</fullName>
    </submittedName>
</protein>
<accession>A0A1F5YMD9</accession>
<organism evidence="1 2">
    <name type="scientific">Candidatus Glassbacteria bacterium RIFCSPLOWO2_12_FULL_58_11</name>
    <dbReference type="NCBI Taxonomy" id="1817867"/>
    <lineage>
        <taxon>Bacteria</taxon>
        <taxon>Candidatus Glassiibacteriota</taxon>
    </lineage>
</organism>
<reference evidence="1 2" key="1">
    <citation type="journal article" date="2016" name="Nat. Commun.">
        <title>Thousands of microbial genomes shed light on interconnected biogeochemical processes in an aquifer system.</title>
        <authorList>
            <person name="Anantharaman K."/>
            <person name="Brown C.T."/>
            <person name="Hug L.A."/>
            <person name="Sharon I."/>
            <person name="Castelle C.J."/>
            <person name="Probst A.J."/>
            <person name="Thomas B.C."/>
            <person name="Singh A."/>
            <person name="Wilkins M.J."/>
            <person name="Karaoz U."/>
            <person name="Brodie E.L."/>
            <person name="Williams K.H."/>
            <person name="Hubbard S.S."/>
            <person name="Banfield J.F."/>
        </authorList>
    </citation>
    <scope>NUCLEOTIDE SEQUENCE [LARGE SCALE GENOMIC DNA]</scope>
</reference>
<sequence>MELIAQTGPRGKLVAANMTSLAAALDDSGTEIEIAHDIFSDGEDLTLGEEDITVGTHGTTLSDCLRGVNDTAPAAHANGQQVRRSAGAELLSHTFAQGETLKGIRLGGEVEALFGIEVAGTLLYTGATTPYSLELLFPMPNYQPGGGVTIRALVWLRRDCAEEAVFWSMFMGS</sequence>
<name>A0A1F5YMD9_9BACT</name>
<proteinExistence type="predicted"/>
<dbReference type="STRING" id="1817867.A3F83_06065"/>